<feature type="transmembrane region" description="Helical" evidence="1">
    <location>
        <begin position="163"/>
        <end position="184"/>
    </location>
</feature>
<keyword evidence="1" id="KW-0472">Membrane</keyword>
<feature type="transmembrane region" description="Helical" evidence="1">
    <location>
        <begin position="69"/>
        <end position="89"/>
    </location>
</feature>
<organism evidence="2 3">
    <name type="scientific">Trypanosoma conorhini</name>
    <dbReference type="NCBI Taxonomy" id="83891"/>
    <lineage>
        <taxon>Eukaryota</taxon>
        <taxon>Discoba</taxon>
        <taxon>Euglenozoa</taxon>
        <taxon>Kinetoplastea</taxon>
        <taxon>Metakinetoplastina</taxon>
        <taxon>Trypanosomatida</taxon>
        <taxon>Trypanosomatidae</taxon>
        <taxon>Trypanosoma</taxon>
    </lineage>
</organism>
<dbReference type="Proteomes" id="UP000284403">
    <property type="component" value="Unassembled WGS sequence"/>
</dbReference>
<name>A0A3R7KWJ5_9TRYP</name>
<dbReference type="EMBL" id="MKKU01000347">
    <property type="protein sequence ID" value="RNF14858.1"/>
    <property type="molecule type" value="Genomic_DNA"/>
</dbReference>
<evidence type="ECO:0000313" key="3">
    <source>
        <dbReference type="Proteomes" id="UP000284403"/>
    </source>
</evidence>
<protein>
    <submittedName>
        <fullName evidence="2">Uncharacterized protein</fullName>
    </submittedName>
</protein>
<evidence type="ECO:0000256" key="1">
    <source>
        <dbReference type="SAM" id="Phobius"/>
    </source>
</evidence>
<sequence>MCRRVLHAARFPKHPLTLLFNVTRETPPLTLAQLPRPSASCLPCVCESRSVVSGVGGSQSAAGMFFLQWYSLATALLLDLVCVFRLAVLRQPLSLATMMWFDRVADSPQGAALLAVLLLYLALSKLLVAYDPLNRWTLLLAAAGETLRLGVFAALYADLEGATQLNTVALALFFYNAYAFWWNWSAMQRLFSRRSH</sequence>
<keyword evidence="1" id="KW-1133">Transmembrane helix</keyword>
<dbReference type="RefSeq" id="XP_029227291.1">
    <property type="nucleotide sequence ID" value="XM_029372644.1"/>
</dbReference>
<proteinExistence type="predicted"/>
<dbReference type="OrthoDB" id="271051at2759"/>
<evidence type="ECO:0000313" key="2">
    <source>
        <dbReference type="EMBL" id="RNF14858.1"/>
    </source>
</evidence>
<keyword evidence="1" id="KW-0812">Transmembrane</keyword>
<dbReference type="GeneID" id="40319363"/>
<keyword evidence="3" id="KW-1185">Reference proteome</keyword>
<reference evidence="2 3" key="1">
    <citation type="journal article" date="2018" name="BMC Genomics">
        <title>Genomic comparison of Trypanosoma conorhini and Trypanosoma rangeli to Trypanosoma cruzi strains of high and low virulence.</title>
        <authorList>
            <person name="Bradwell K.R."/>
            <person name="Koparde V.N."/>
            <person name="Matveyev A.V."/>
            <person name="Serrano M.G."/>
            <person name="Alves J.M."/>
            <person name="Parikh H."/>
            <person name="Huang B."/>
            <person name="Lee V."/>
            <person name="Espinosa-Alvarez O."/>
            <person name="Ortiz P.A."/>
            <person name="Costa-Martins A.G."/>
            <person name="Teixeira M.M."/>
            <person name="Buck G.A."/>
        </authorList>
    </citation>
    <scope>NUCLEOTIDE SEQUENCE [LARGE SCALE GENOMIC DNA]</scope>
    <source>
        <strain evidence="2 3">025E</strain>
    </source>
</reference>
<feature type="transmembrane region" description="Helical" evidence="1">
    <location>
        <begin position="136"/>
        <end position="157"/>
    </location>
</feature>
<comment type="caution">
    <text evidence="2">The sequence shown here is derived from an EMBL/GenBank/DDBJ whole genome shotgun (WGS) entry which is preliminary data.</text>
</comment>
<gene>
    <name evidence="2" type="ORF">Tco025E_05752</name>
</gene>
<accession>A0A3R7KWJ5</accession>
<feature type="transmembrane region" description="Helical" evidence="1">
    <location>
        <begin position="109"/>
        <end position="129"/>
    </location>
</feature>
<dbReference type="AlphaFoldDB" id="A0A3R7KWJ5"/>